<reference evidence="1" key="1">
    <citation type="submission" date="2023-11" db="EMBL/GenBank/DDBJ databases">
        <title>Gracilibacillus pellucida a moderately halophilic bacterium isolated from saline soil in Xinjiang province.</title>
        <authorList>
            <person name="Zhang Z."/>
            <person name="Tan F."/>
            <person name="Wang Y."/>
            <person name="Xia M."/>
        </authorList>
    </citation>
    <scope>NUCLEOTIDE SEQUENCE</scope>
    <source>
        <strain evidence="1">S3-1-1</strain>
    </source>
</reference>
<dbReference type="EMBL" id="JAWZSR010000002">
    <property type="protein sequence ID" value="MDX8045254.1"/>
    <property type="molecule type" value="Genomic_DNA"/>
</dbReference>
<keyword evidence="2" id="KW-1185">Reference proteome</keyword>
<sequence>MGNMRLTKVNHKEWTRRIIYIYCLMVVVAFIGQFIGLITTLYYYPDNVAEFALTKLFFPTFLQSILLLVVYYLVNKKQIYNETFIAATGTLVAFITIVHHPDIPGLQTLFIIAMVVTLIYFDERILLVSFFINLIALTLLYGFPFIRISSSIYHHFSYHLVLIGGYVACRIILERGNEVFSFLQKASENEKELIVKSAMMERLSKVDALTGLYNHKTFHEYLDFLYDQSITQHMPLQLALVDIDNFKQINDRYGHTNGDIVLKRVATTITNQMTEDDVAARYGGEEFAILLTNKTFKESLLVMENLRQYIESQEHDELAENITVSIGLKELKGDIKKENFFQKADELLYKAKSDGKNQVSYEAEEPHLVG</sequence>
<dbReference type="Proteomes" id="UP001277972">
    <property type="component" value="Unassembled WGS sequence"/>
</dbReference>
<gene>
    <name evidence="1" type="ORF">SH601_04560</name>
</gene>
<accession>A0ACC6M2S3</accession>
<comment type="caution">
    <text evidence="1">The sequence shown here is derived from an EMBL/GenBank/DDBJ whole genome shotgun (WGS) entry which is preliminary data.</text>
</comment>
<evidence type="ECO:0000313" key="1">
    <source>
        <dbReference type="EMBL" id="MDX8045254.1"/>
    </source>
</evidence>
<protein>
    <submittedName>
        <fullName evidence="1">GGDEF domain-containing protein</fullName>
        <ecNumber evidence="1">2.7.7.65</ecNumber>
    </submittedName>
</protein>
<organism evidence="1 2">
    <name type="scientific">Gracilibacillus pellucidus</name>
    <dbReference type="NCBI Taxonomy" id="3095368"/>
    <lineage>
        <taxon>Bacteria</taxon>
        <taxon>Bacillati</taxon>
        <taxon>Bacillota</taxon>
        <taxon>Bacilli</taxon>
        <taxon>Bacillales</taxon>
        <taxon>Bacillaceae</taxon>
        <taxon>Gracilibacillus</taxon>
    </lineage>
</organism>
<dbReference type="EC" id="2.7.7.65" evidence="1"/>
<keyword evidence="1" id="KW-0808">Transferase</keyword>
<proteinExistence type="predicted"/>
<evidence type="ECO:0000313" key="2">
    <source>
        <dbReference type="Proteomes" id="UP001277972"/>
    </source>
</evidence>
<keyword evidence="1" id="KW-0548">Nucleotidyltransferase</keyword>
<name>A0ACC6M2S3_9BACI</name>